<dbReference type="AlphaFoldDB" id="A0A4U2YH83"/>
<protein>
    <recommendedName>
        <fullName evidence="3">Indole-3-glycerol phosphate synthase</fullName>
    </recommendedName>
</protein>
<organism evidence="1 2">
    <name type="scientific">Nocardioides jishulii</name>
    <dbReference type="NCBI Taxonomy" id="2575440"/>
    <lineage>
        <taxon>Bacteria</taxon>
        <taxon>Bacillati</taxon>
        <taxon>Actinomycetota</taxon>
        <taxon>Actinomycetes</taxon>
        <taxon>Propionibacteriales</taxon>
        <taxon>Nocardioidaceae</taxon>
        <taxon>Nocardioides</taxon>
    </lineage>
</organism>
<accession>A0A4U2YH83</accession>
<dbReference type="OrthoDB" id="3825223at2"/>
<proteinExistence type="predicted"/>
<dbReference type="EMBL" id="SZPY01000005">
    <property type="protein sequence ID" value="TKI60397.1"/>
    <property type="molecule type" value="Genomic_DNA"/>
</dbReference>
<dbReference type="Proteomes" id="UP000307808">
    <property type="component" value="Unassembled WGS sequence"/>
</dbReference>
<evidence type="ECO:0000313" key="2">
    <source>
        <dbReference type="Proteomes" id="UP000307808"/>
    </source>
</evidence>
<evidence type="ECO:0000313" key="1">
    <source>
        <dbReference type="EMBL" id="TKI60397.1"/>
    </source>
</evidence>
<dbReference type="SUPFAM" id="SSF52402">
    <property type="entry name" value="Adenine nucleotide alpha hydrolases-like"/>
    <property type="match status" value="1"/>
</dbReference>
<evidence type="ECO:0008006" key="3">
    <source>
        <dbReference type="Google" id="ProtNLM"/>
    </source>
</evidence>
<comment type="caution">
    <text evidence="1">The sequence shown here is derived from an EMBL/GenBank/DDBJ whole genome shotgun (WGS) entry which is preliminary data.</text>
</comment>
<keyword evidence="2" id="KW-1185">Reference proteome</keyword>
<name>A0A4U2YH83_9ACTN</name>
<dbReference type="RefSeq" id="WP_137067430.1">
    <property type="nucleotide sequence ID" value="NZ_CP040748.1"/>
</dbReference>
<gene>
    <name evidence="1" type="ORF">FC770_16520</name>
</gene>
<dbReference type="InterPro" id="IPR014729">
    <property type="entry name" value="Rossmann-like_a/b/a_fold"/>
</dbReference>
<reference evidence="1 2" key="1">
    <citation type="submission" date="2019-04" db="EMBL/GenBank/DDBJ databases">
        <authorList>
            <person name="Dong K."/>
        </authorList>
    </citation>
    <scope>NUCLEOTIDE SEQUENCE [LARGE SCALE GENOMIC DNA]</scope>
    <source>
        <strain evidence="2">dk3543</strain>
    </source>
</reference>
<dbReference type="Gene3D" id="3.40.50.620">
    <property type="entry name" value="HUPs"/>
    <property type="match status" value="1"/>
</dbReference>
<sequence>MTEQNSNDPIDDGIGTYDVVILAEHEVSAADATKIFGLHDQIADEVVYHVLIPLEDASARVEAALGSLGAGEMLAAPAVVNDLDLEQLREESEEAAADELNRSLAALRAAGATARGMVLDTDPVDALGSVTKQVDAREAIVLTSPHLVSEFFHVDWTSRARRKLGVPVLHLIEYEVTSGATGL</sequence>